<organism evidence="1 2">
    <name type="scientific">Hyalomma asiaticum</name>
    <name type="common">Tick</name>
    <dbReference type="NCBI Taxonomy" id="266040"/>
    <lineage>
        <taxon>Eukaryota</taxon>
        <taxon>Metazoa</taxon>
        <taxon>Ecdysozoa</taxon>
        <taxon>Arthropoda</taxon>
        <taxon>Chelicerata</taxon>
        <taxon>Arachnida</taxon>
        <taxon>Acari</taxon>
        <taxon>Parasitiformes</taxon>
        <taxon>Ixodida</taxon>
        <taxon>Ixodoidea</taxon>
        <taxon>Ixodidae</taxon>
        <taxon>Hyalomminae</taxon>
        <taxon>Hyalomma</taxon>
    </lineage>
</organism>
<dbReference type="EMBL" id="CM023486">
    <property type="protein sequence ID" value="KAH6927362.1"/>
    <property type="molecule type" value="Genomic_DNA"/>
</dbReference>
<protein>
    <submittedName>
        <fullName evidence="1">Uncharacterized protein</fullName>
    </submittedName>
</protein>
<gene>
    <name evidence="1" type="ORF">HPB50_002323</name>
</gene>
<comment type="caution">
    <text evidence="1">The sequence shown here is derived from an EMBL/GenBank/DDBJ whole genome shotgun (WGS) entry which is preliminary data.</text>
</comment>
<proteinExistence type="predicted"/>
<dbReference type="Proteomes" id="UP000821845">
    <property type="component" value="Chromosome 6"/>
</dbReference>
<accession>A0ACB7RWU9</accession>
<sequence length="188" mass="20148">MACMVNKVFPNGGRPVTHAFARPTSFLSLCGRNSARGEKIKMPAVLPQREFWIATAARIAGLLPPGDRAFAGLVEEPSRDLPAAAGSRGKKACSSTWHGACGAHAAQARRRAAVVVQDAASYPGFGGGLVAVALIVASRTATDTIHELAPRDSTSSSLRTYTPRTHHHHQHRVVSSQQHRMPQIYKQP</sequence>
<evidence type="ECO:0000313" key="2">
    <source>
        <dbReference type="Proteomes" id="UP000821845"/>
    </source>
</evidence>
<reference evidence="1" key="1">
    <citation type="submission" date="2020-05" db="EMBL/GenBank/DDBJ databases">
        <title>Large-scale comparative analyses of tick genomes elucidate their genetic diversity and vector capacities.</title>
        <authorList>
            <person name="Jia N."/>
            <person name="Wang J."/>
            <person name="Shi W."/>
            <person name="Du L."/>
            <person name="Sun Y."/>
            <person name="Zhan W."/>
            <person name="Jiang J."/>
            <person name="Wang Q."/>
            <person name="Zhang B."/>
            <person name="Ji P."/>
            <person name="Sakyi L.B."/>
            <person name="Cui X."/>
            <person name="Yuan T."/>
            <person name="Jiang B."/>
            <person name="Yang W."/>
            <person name="Lam T.T.-Y."/>
            <person name="Chang Q."/>
            <person name="Ding S."/>
            <person name="Wang X."/>
            <person name="Zhu J."/>
            <person name="Ruan X."/>
            <person name="Zhao L."/>
            <person name="Wei J."/>
            <person name="Que T."/>
            <person name="Du C."/>
            <person name="Cheng J."/>
            <person name="Dai P."/>
            <person name="Han X."/>
            <person name="Huang E."/>
            <person name="Gao Y."/>
            <person name="Liu J."/>
            <person name="Shao H."/>
            <person name="Ye R."/>
            <person name="Li L."/>
            <person name="Wei W."/>
            <person name="Wang X."/>
            <person name="Wang C."/>
            <person name="Yang T."/>
            <person name="Huo Q."/>
            <person name="Li W."/>
            <person name="Guo W."/>
            <person name="Chen H."/>
            <person name="Zhou L."/>
            <person name="Ni X."/>
            <person name="Tian J."/>
            <person name="Zhou Y."/>
            <person name="Sheng Y."/>
            <person name="Liu T."/>
            <person name="Pan Y."/>
            <person name="Xia L."/>
            <person name="Li J."/>
            <person name="Zhao F."/>
            <person name="Cao W."/>
        </authorList>
    </citation>
    <scope>NUCLEOTIDE SEQUENCE</scope>
    <source>
        <strain evidence="1">Hyas-2018</strain>
    </source>
</reference>
<evidence type="ECO:0000313" key="1">
    <source>
        <dbReference type="EMBL" id="KAH6927362.1"/>
    </source>
</evidence>
<keyword evidence="2" id="KW-1185">Reference proteome</keyword>
<name>A0ACB7RWU9_HYAAI</name>